<proteinExistence type="predicted"/>
<reference evidence="2" key="1">
    <citation type="journal article" date="2023" name="Science">
        <title>Genome structures resolve the early diversification of teleost fishes.</title>
        <authorList>
            <person name="Parey E."/>
            <person name="Louis A."/>
            <person name="Montfort J."/>
            <person name="Bouchez O."/>
            <person name="Roques C."/>
            <person name="Iampietro C."/>
            <person name="Lluch J."/>
            <person name="Castinel A."/>
            <person name="Donnadieu C."/>
            <person name="Desvignes T."/>
            <person name="Floi Bucao C."/>
            <person name="Jouanno E."/>
            <person name="Wen M."/>
            <person name="Mejri S."/>
            <person name="Dirks R."/>
            <person name="Jansen H."/>
            <person name="Henkel C."/>
            <person name="Chen W.J."/>
            <person name="Zahm M."/>
            <person name="Cabau C."/>
            <person name="Klopp C."/>
            <person name="Thompson A.W."/>
            <person name="Robinson-Rechavi M."/>
            <person name="Braasch I."/>
            <person name="Lecointre G."/>
            <person name="Bobe J."/>
            <person name="Postlethwait J.H."/>
            <person name="Berthelot C."/>
            <person name="Roest Crollius H."/>
            <person name="Guiguen Y."/>
        </authorList>
    </citation>
    <scope>NUCLEOTIDE SEQUENCE</scope>
    <source>
        <strain evidence="2">NC1722</strain>
    </source>
</reference>
<dbReference type="EMBL" id="JAINUG010000298">
    <property type="protein sequence ID" value="KAJ8383270.1"/>
    <property type="molecule type" value="Genomic_DNA"/>
</dbReference>
<feature type="region of interest" description="Disordered" evidence="1">
    <location>
        <begin position="132"/>
        <end position="154"/>
    </location>
</feature>
<accession>A0AAD7RFM0</accession>
<feature type="compositionally biased region" description="Basic and acidic residues" evidence="1">
    <location>
        <begin position="1"/>
        <end position="23"/>
    </location>
</feature>
<evidence type="ECO:0000256" key="1">
    <source>
        <dbReference type="SAM" id="MobiDB-lite"/>
    </source>
</evidence>
<name>A0AAD7RFM0_9TELE</name>
<protein>
    <submittedName>
        <fullName evidence="2">Uncharacterized protein</fullName>
    </submittedName>
</protein>
<evidence type="ECO:0000313" key="3">
    <source>
        <dbReference type="Proteomes" id="UP001221898"/>
    </source>
</evidence>
<sequence length="173" mass="18831">MLSLERNPETRLDPGQESRGADRRAHRGQRQGAESRRDANLPPQAHVSAGQRVNTPLPRPSPPRRVTPEQMTSPPLLVTRPALRQPPLSEQDIIAMAMKATLTAQAGVKLPGTRASFVDLVTEVLIARLAQGHASTSSRWPDREKTPNPSAERRSAGACVSRFFVIRAAIALA</sequence>
<evidence type="ECO:0000313" key="2">
    <source>
        <dbReference type="EMBL" id="KAJ8383270.1"/>
    </source>
</evidence>
<feature type="region of interest" description="Disordered" evidence="1">
    <location>
        <begin position="1"/>
        <end position="84"/>
    </location>
</feature>
<comment type="caution">
    <text evidence="2">The sequence shown here is derived from an EMBL/GenBank/DDBJ whole genome shotgun (WGS) entry which is preliminary data.</text>
</comment>
<dbReference type="Proteomes" id="UP001221898">
    <property type="component" value="Unassembled WGS sequence"/>
</dbReference>
<keyword evidence="3" id="KW-1185">Reference proteome</keyword>
<dbReference type="AlphaFoldDB" id="A0AAD7RFM0"/>
<gene>
    <name evidence="2" type="ORF">AAFF_G00222830</name>
</gene>
<organism evidence="2 3">
    <name type="scientific">Aldrovandia affinis</name>
    <dbReference type="NCBI Taxonomy" id="143900"/>
    <lineage>
        <taxon>Eukaryota</taxon>
        <taxon>Metazoa</taxon>
        <taxon>Chordata</taxon>
        <taxon>Craniata</taxon>
        <taxon>Vertebrata</taxon>
        <taxon>Euteleostomi</taxon>
        <taxon>Actinopterygii</taxon>
        <taxon>Neopterygii</taxon>
        <taxon>Teleostei</taxon>
        <taxon>Notacanthiformes</taxon>
        <taxon>Halosauridae</taxon>
        <taxon>Aldrovandia</taxon>
    </lineage>
</organism>
<feature type="compositionally biased region" description="Basic and acidic residues" evidence="1">
    <location>
        <begin position="140"/>
        <end position="154"/>
    </location>
</feature>